<proteinExistence type="predicted"/>
<name>A0A0K0Y4N8_9RHOB</name>
<dbReference type="STRING" id="1458307.OSB_13720"/>
<keyword evidence="2" id="KW-1185">Reference proteome</keyword>
<dbReference type="EMBL" id="CP012160">
    <property type="protein sequence ID" value="AKS45924.1"/>
    <property type="molecule type" value="Genomic_DNA"/>
</dbReference>
<sequence length="69" mass="7672">MVREIEPSGRIENRRSEIHMWRLIKFLFVLVVLAAIAFIAFAYLGPIFMPADFAAPVEEVVVPVTLGGG</sequence>
<dbReference type="Proteomes" id="UP000067444">
    <property type="component" value="Chromosome"/>
</dbReference>
<dbReference type="AlphaFoldDB" id="A0A0K0Y4N8"/>
<reference evidence="1 2" key="1">
    <citation type="journal article" date="2015" name="Genome Announc.">
        <title>Closed Genome Sequence of Octadecabacter temperatus SB1, the First Mesophilic Species of the Genus Octadecabacter.</title>
        <authorList>
            <person name="Voget S."/>
            <person name="Billerbeck S."/>
            <person name="Simon M."/>
            <person name="Daniel R."/>
        </authorList>
    </citation>
    <scope>NUCLEOTIDE SEQUENCE [LARGE SCALE GENOMIC DNA]</scope>
    <source>
        <strain evidence="1 2">SB1</strain>
    </source>
</reference>
<gene>
    <name evidence="1" type="ORF">OSB_13720</name>
</gene>
<accession>A0A0K0Y4N8</accession>
<protein>
    <submittedName>
        <fullName evidence="1">Uncharacterized protein</fullName>
    </submittedName>
</protein>
<organism evidence="1 2">
    <name type="scientific">Octadecabacter temperatus</name>
    <dbReference type="NCBI Taxonomy" id="1458307"/>
    <lineage>
        <taxon>Bacteria</taxon>
        <taxon>Pseudomonadati</taxon>
        <taxon>Pseudomonadota</taxon>
        <taxon>Alphaproteobacteria</taxon>
        <taxon>Rhodobacterales</taxon>
        <taxon>Roseobacteraceae</taxon>
        <taxon>Octadecabacter</taxon>
    </lineage>
</organism>
<evidence type="ECO:0000313" key="2">
    <source>
        <dbReference type="Proteomes" id="UP000067444"/>
    </source>
</evidence>
<dbReference type="KEGG" id="otm:OSB_13720"/>
<evidence type="ECO:0000313" key="1">
    <source>
        <dbReference type="EMBL" id="AKS45924.1"/>
    </source>
</evidence>